<gene>
    <name evidence="2" type="ordered locus">M5M_10395</name>
</gene>
<keyword evidence="3" id="KW-1185">Reference proteome</keyword>
<name>K4KM14_SIMAS</name>
<sequence length="87" mass="9320">MRTPLCLFLSFAISSFALAQPSDGDKGKRKPPEEAITACADASEGSQVSFTLANGDTINGTCVNHRGQLLAIPDEHLARMKREKTGE</sequence>
<evidence type="ECO:0000313" key="3">
    <source>
        <dbReference type="Proteomes" id="UP000000466"/>
    </source>
</evidence>
<keyword evidence="1" id="KW-0732">Signal</keyword>
<organism evidence="2 3">
    <name type="scientific">Simiduia agarivorans (strain DSM 21679 / JCM 13881 / BCRC 17597 / SA1)</name>
    <dbReference type="NCBI Taxonomy" id="1117647"/>
    <lineage>
        <taxon>Bacteria</taxon>
        <taxon>Pseudomonadati</taxon>
        <taxon>Pseudomonadota</taxon>
        <taxon>Gammaproteobacteria</taxon>
        <taxon>Cellvibrionales</taxon>
        <taxon>Cellvibrionaceae</taxon>
        <taxon>Simiduia</taxon>
    </lineage>
</organism>
<dbReference type="STRING" id="1117647.M5M_10395"/>
<feature type="chain" id="PRO_5003878465" evidence="1">
    <location>
        <begin position="20"/>
        <end position="87"/>
    </location>
</feature>
<evidence type="ECO:0000313" key="2">
    <source>
        <dbReference type="EMBL" id="AFU99260.1"/>
    </source>
</evidence>
<feature type="signal peptide" evidence="1">
    <location>
        <begin position="1"/>
        <end position="19"/>
    </location>
</feature>
<dbReference type="AlphaFoldDB" id="K4KM14"/>
<protein>
    <submittedName>
        <fullName evidence="2">Uncharacterized protein</fullName>
    </submittedName>
</protein>
<dbReference type="Proteomes" id="UP000000466">
    <property type="component" value="Chromosome"/>
</dbReference>
<evidence type="ECO:0000256" key="1">
    <source>
        <dbReference type="SAM" id="SignalP"/>
    </source>
</evidence>
<reference evidence="2 3" key="1">
    <citation type="journal article" date="2013" name="Genome Announc.">
        <title>Complete genome sequence of Simiduia agarivorans SA1(T), a marine bacterium able to degrade a variety of polysaccharides.</title>
        <authorList>
            <person name="Lin S.Y."/>
            <person name="Shieh W.Y."/>
            <person name="Chen J.S."/>
            <person name="Tang S.L."/>
        </authorList>
    </citation>
    <scope>NUCLEOTIDE SEQUENCE [LARGE SCALE GENOMIC DNA]</scope>
    <source>
        <strain evidence="3">DSM 21679 / JCM 13881 / BCRC 17597 / SA1</strain>
    </source>
</reference>
<proteinExistence type="predicted"/>
<dbReference type="KEGG" id="saga:M5M_10395"/>
<dbReference type="HOGENOM" id="CLU_2481599_0_0_6"/>
<accession>K4KM14</accession>
<dbReference type="EMBL" id="CP003746">
    <property type="protein sequence ID" value="AFU99260.1"/>
    <property type="molecule type" value="Genomic_DNA"/>
</dbReference>